<accession>A0A239PZK6</accession>
<dbReference type="Proteomes" id="UP000198346">
    <property type="component" value="Unassembled WGS sequence"/>
</dbReference>
<dbReference type="PANTHER" id="PTHR15887">
    <property type="entry name" value="TRANSMEMBRANE PROTEIN 69"/>
    <property type="match status" value="1"/>
</dbReference>
<evidence type="ECO:0008006" key="4">
    <source>
        <dbReference type="Google" id="ProtNLM"/>
    </source>
</evidence>
<evidence type="ECO:0000313" key="3">
    <source>
        <dbReference type="Proteomes" id="UP000198346"/>
    </source>
</evidence>
<proteinExistence type="predicted"/>
<sequence length="160" mass="16833">MANLAEKAGAPARQGLPQAAAVLAYAGALPLIVAALLVLLRPDDLGPGAQRFMLIYGGLLIAFFGGVRWGVAVMRPEGPRFVHLVGGAIPLVLALPVFFLADPGARFLLILIALPILLIDDLRATRKGSGAPDWYLGVRAPLTILMEASFGLAFAQHLMS</sequence>
<dbReference type="InterPro" id="IPR021836">
    <property type="entry name" value="DUF3429"/>
</dbReference>
<protein>
    <recommendedName>
        <fullName evidence="4">DUF3429 domain-containing protein</fullName>
    </recommendedName>
</protein>
<keyword evidence="1" id="KW-0472">Membrane</keyword>
<dbReference type="AlphaFoldDB" id="A0A239PZK6"/>
<evidence type="ECO:0000313" key="2">
    <source>
        <dbReference type="EMBL" id="SNT75518.1"/>
    </source>
</evidence>
<feature type="transmembrane region" description="Helical" evidence="1">
    <location>
        <begin position="81"/>
        <end position="99"/>
    </location>
</feature>
<dbReference type="OrthoDB" id="5297436at2"/>
<reference evidence="2 3" key="1">
    <citation type="submission" date="2017-07" db="EMBL/GenBank/DDBJ databases">
        <authorList>
            <person name="Sun Z.S."/>
            <person name="Albrecht U."/>
            <person name="Echele G."/>
            <person name="Lee C.C."/>
        </authorList>
    </citation>
    <scope>NUCLEOTIDE SEQUENCE [LARGE SCALE GENOMIC DNA]</scope>
    <source>
        <strain evidence="2 3">CGMCC 1.12710</strain>
    </source>
</reference>
<dbReference type="RefSeq" id="WP_089413198.1">
    <property type="nucleotide sequence ID" value="NZ_FZQA01000008.1"/>
</dbReference>
<name>A0A239PZK6_9PROT</name>
<feature type="transmembrane region" description="Helical" evidence="1">
    <location>
        <begin position="20"/>
        <end position="40"/>
    </location>
</feature>
<dbReference type="Pfam" id="PF11911">
    <property type="entry name" value="DUF3429"/>
    <property type="match status" value="1"/>
</dbReference>
<evidence type="ECO:0000256" key="1">
    <source>
        <dbReference type="SAM" id="Phobius"/>
    </source>
</evidence>
<keyword evidence="1" id="KW-0812">Transmembrane</keyword>
<gene>
    <name evidence="2" type="ORF">SAMN06297382_2780</name>
</gene>
<organism evidence="2 3">
    <name type="scientific">Amphiplicatus metriothermophilus</name>
    <dbReference type="NCBI Taxonomy" id="1519374"/>
    <lineage>
        <taxon>Bacteria</taxon>
        <taxon>Pseudomonadati</taxon>
        <taxon>Pseudomonadota</taxon>
        <taxon>Alphaproteobacteria</taxon>
        <taxon>Parvularculales</taxon>
        <taxon>Parvularculaceae</taxon>
        <taxon>Amphiplicatus</taxon>
    </lineage>
</organism>
<keyword evidence="1" id="KW-1133">Transmembrane helix</keyword>
<keyword evidence="3" id="KW-1185">Reference proteome</keyword>
<dbReference type="EMBL" id="FZQA01000008">
    <property type="protein sequence ID" value="SNT75518.1"/>
    <property type="molecule type" value="Genomic_DNA"/>
</dbReference>
<dbReference type="PANTHER" id="PTHR15887:SF1">
    <property type="entry name" value="TRANSMEMBRANE PROTEIN 69"/>
    <property type="match status" value="1"/>
</dbReference>
<feature type="transmembrane region" description="Helical" evidence="1">
    <location>
        <begin position="52"/>
        <end position="69"/>
    </location>
</feature>